<sequence length="112" mass="12632">MTDNKFENSSSCIQTDKSLTKNDLLQAAKLVRIKLDDSEIDYYLKELKVVLSWIQTISQVDTQGVTPMSHGGINDTLPLREDIINDGNIKDAVLLNSPEQKHDFFVVPKVIE</sequence>
<keyword evidence="1" id="KW-0436">Ligase</keyword>
<evidence type="ECO:0000313" key="3">
    <source>
        <dbReference type="Proteomes" id="UP000293377"/>
    </source>
</evidence>
<comment type="function">
    <text evidence="1">Allows the formation of correctly charged Asn-tRNA(Asn) or Gln-tRNA(Gln) through the transamidation of misacylated Asp-tRNA(Asn) or Glu-tRNA(Gln) in organisms which lack either or both of asparaginyl-tRNA or glutaminyl-tRNA synthetases. The reaction takes place in the presence of glutamine and ATP through an activated phospho-Asp-tRNA(Asn) or phospho-Glu-tRNA(Gln).</text>
</comment>
<evidence type="ECO:0000313" key="2">
    <source>
        <dbReference type="EMBL" id="RZB12419.1"/>
    </source>
</evidence>
<keyword evidence="1" id="KW-0648">Protein biosynthesis</keyword>
<dbReference type="GO" id="GO:0070681">
    <property type="term" value="P:glutaminyl-tRNAGln biosynthesis via transamidation"/>
    <property type="evidence" value="ECO:0007669"/>
    <property type="project" value="TreeGrafter"/>
</dbReference>
<keyword evidence="3" id="KW-1185">Reference proteome</keyword>
<name>A0A4Q6I747_9RICK</name>
<reference evidence="2 3" key="1">
    <citation type="submission" date="2018-06" db="EMBL/GenBank/DDBJ databases">
        <title>Complete Genome Sequence of Ehrlichia minasensis Isolated From Cattle.</title>
        <authorList>
            <person name="Aguiar D.M."/>
            <person name="Araujo J.P.A.Jr."/>
            <person name="Nakazato L."/>
            <person name="Bard E."/>
            <person name="Cabezas-Cruz A."/>
        </authorList>
    </citation>
    <scope>NUCLEOTIDE SEQUENCE [LARGE SCALE GENOMIC DNA]</scope>
    <source>
        <strain evidence="2 3">B11</strain>
    </source>
</reference>
<dbReference type="GO" id="GO:0006412">
    <property type="term" value="P:translation"/>
    <property type="evidence" value="ECO:0007669"/>
    <property type="project" value="UniProtKB-UniRule"/>
</dbReference>
<dbReference type="AlphaFoldDB" id="A0A4Q6I747"/>
<dbReference type="GO" id="GO:0016740">
    <property type="term" value="F:transferase activity"/>
    <property type="evidence" value="ECO:0007669"/>
    <property type="project" value="UniProtKB-KW"/>
</dbReference>
<protein>
    <recommendedName>
        <fullName evidence="1">Aspartyl/glutamyl-tRNA(Asn/Gln) amidotransferase subunit C</fullName>
        <shortName evidence="1">Asp/Glu-ADT subunit C</shortName>
        <ecNumber evidence="1">6.3.5.-</ecNumber>
    </recommendedName>
</protein>
<dbReference type="SUPFAM" id="SSF141000">
    <property type="entry name" value="Glu-tRNAGln amidotransferase C subunit"/>
    <property type="match status" value="1"/>
</dbReference>
<dbReference type="NCBIfam" id="TIGR00135">
    <property type="entry name" value="gatC"/>
    <property type="match status" value="1"/>
</dbReference>
<dbReference type="RefSeq" id="WP_045170888.1">
    <property type="nucleotide sequence ID" value="NZ_QOHL01000023.1"/>
</dbReference>
<proteinExistence type="inferred from homology"/>
<dbReference type="Pfam" id="PF02686">
    <property type="entry name" value="GatC"/>
    <property type="match status" value="1"/>
</dbReference>
<keyword evidence="1" id="KW-0547">Nucleotide-binding</keyword>
<keyword evidence="1" id="KW-0067">ATP-binding</keyword>
<gene>
    <name evidence="1" type="primary">gatC</name>
    <name evidence="2" type="ORF">DRF75_04190</name>
</gene>
<dbReference type="GO" id="GO:0050567">
    <property type="term" value="F:glutaminyl-tRNA synthase (glutamine-hydrolyzing) activity"/>
    <property type="evidence" value="ECO:0007669"/>
    <property type="project" value="UniProtKB-UniRule"/>
</dbReference>
<keyword evidence="2" id="KW-0808">Transferase</keyword>
<dbReference type="HAMAP" id="MF_00122">
    <property type="entry name" value="GatC"/>
    <property type="match status" value="1"/>
</dbReference>
<dbReference type="GO" id="GO:0005524">
    <property type="term" value="F:ATP binding"/>
    <property type="evidence" value="ECO:0007669"/>
    <property type="project" value="UniProtKB-KW"/>
</dbReference>
<dbReference type="EC" id="6.3.5.-" evidence="1"/>
<dbReference type="PANTHER" id="PTHR15004">
    <property type="entry name" value="GLUTAMYL-TRNA(GLN) AMIDOTRANSFERASE SUBUNIT C, MITOCHONDRIAL"/>
    <property type="match status" value="1"/>
</dbReference>
<dbReference type="PANTHER" id="PTHR15004:SF0">
    <property type="entry name" value="GLUTAMYL-TRNA(GLN) AMIDOTRANSFERASE SUBUNIT C, MITOCHONDRIAL"/>
    <property type="match status" value="1"/>
</dbReference>
<comment type="similarity">
    <text evidence="1">Belongs to the GatC family.</text>
</comment>
<comment type="catalytic activity">
    <reaction evidence="1">
        <text>L-aspartyl-tRNA(Asn) + L-glutamine + ATP + H2O = L-asparaginyl-tRNA(Asn) + L-glutamate + ADP + phosphate + 2 H(+)</text>
        <dbReference type="Rhea" id="RHEA:14513"/>
        <dbReference type="Rhea" id="RHEA-COMP:9674"/>
        <dbReference type="Rhea" id="RHEA-COMP:9677"/>
        <dbReference type="ChEBI" id="CHEBI:15377"/>
        <dbReference type="ChEBI" id="CHEBI:15378"/>
        <dbReference type="ChEBI" id="CHEBI:29985"/>
        <dbReference type="ChEBI" id="CHEBI:30616"/>
        <dbReference type="ChEBI" id="CHEBI:43474"/>
        <dbReference type="ChEBI" id="CHEBI:58359"/>
        <dbReference type="ChEBI" id="CHEBI:78515"/>
        <dbReference type="ChEBI" id="CHEBI:78516"/>
        <dbReference type="ChEBI" id="CHEBI:456216"/>
    </reaction>
</comment>
<evidence type="ECO:0000256" key="1">
    <source>
        <dbReference type="HAMAP-Rule" id="MF_00122"/>
    </source>
</evidence>
<dbReference type="OrthoDB" id="9794326at2"/>
<comment type="subunit">
    <text evidence="1">Heterotrimer of A, B and C subunits.</text>
</comment>
<accession>A0A4Q6I747</accession>
<dbReference type="InterPro" id="IPR003837">
    <property type="entry name" value="GatC"/>
</dbReference>
<comment type="catalytic activity">
    <reaction evidence="1">
        <text>L-glutamyl-tRNA(Gln) + L-glutamine + ATP + H2O = L-glutaminyl-tRNA(Gln) + L-glutamate + ADP + phosphate + H(+)</text>
        <dbReference type="Rhea" id="RHEA:17521"/>
        <dbReference type="Rhea" id="RHEA-COMP:9681"/>
        <dbReference type="Rhea" id="RHEA-COMP:9684"/>
        <dbReference type="ChEBI" id="CHEBI:15377"/>
        <dbReference type="ChEBI" id="CHEBI:15378"/>
        <dbReference type="ChEBI" id="CHEBI:29985"/>
        <dbReference type="ChEBI" id="CHEBI:30616"/>
        <dbReference type="ChEBI" id="CHEBI:43474"/>
        <dbReference type="ChEBI" id="CHEBI:58359"/>
        <dbReference type="ChEBI" id="CHEBI:78520"/>
        <dbReference type="ChEBI" id="CHEBI:78521"/>
        <dbReference type="ChEBI" id="CHEBI:456216"/>
    </reaction>
</comment>
<comment type="caution">
    <text evidence="2">The sequence shown here is derived from an EMBL/GenBank/DDBJ whole genome shotgun (WGS) entry which is preliminary data.</text>
</comment>
<dbReference type="GO" id="GO:0050566">
    <property type="term" value="F:asparaginyl-tRNA synthase (glutamine-hydrolyzing) activity"/>
    <property type="evidence" value="ECO:0007669"/>
    <property type="project" value="RHEA"/>
</dbReference>
<organism evidence="2 3">
    <name type="scientific">Ehrlichia minasensis</name>
    <dbReference type="NCBI Taxonomy" id="1242993"/>
    <lineage>
        <taxon>Bacteria</taxon>
        <taxon>Pseudomonadati</taxon>
        <taxon>Pseudomonadota</taxon>
        <taxon>Alphaproteobacteria</taxon>
        <taxon>Rickettsiales</taxon>
        <taxon>Anaplasmataceae</taxon>
        <taxon>Ehrlichia</taxon>
    </lineage>
</organism>
<dbReference type="Proteomes" id="UP000293377">
    <property type="component" value="Unassembled WGS sequence"/>
</dbReference>
<dbReference type="InterPro" id="IPR036113">
    <property type="entry name" value="Asp/Glu-ADT_sf_sub_c"/>
</dbReference>
<dbReference type="STRING" id="1242993.ehr_00298"/>
<dbReference type="EMBL" id="QOHL01000023">
    <property type="protein sequence ID" value="RZB12419.1"/>
    <property type="molecule type" value="Genomic_DNA"/>
</dbReference>
<dbReference type="GO" id="GO:0006450">
    <property type="term" value="P:regulation of translational fidelity"/>
    <property type="evidence" value="ECO:0007669"/>
    <property type="project" value="InterPro"/>
</dbReference>
<dbReference type="Gene3D" id="1.10.20.60">
    <property type="entry name" value="Glu-tRNAGln amidotransferase C subunit, N-terminal domain"/>
    <property type="match status" value="1"/>
</dbReference>